<name>A0ABT3WVN5_9CORY</name>
<gene>
    <name evidence="1" type="ORF">OS125_11325</name>
</gene>
<evidence type="ECO:0000313" key="2">
    <source>
        <dbReference type="Proteomes" id="UP001081709"/>
    </source>
</evidence>
<organism evidence="1 2">
    <name type="scientific">Corynebacterium pygosceleis</name>
    <dbReference type="NCBI Taxonomy" id="2800406"/>
    <lineage>
        <taxon>Bacteria</taxon>
        <taxon>Bacillati</taxon>
        <taxon>Actinomycetota</taxon>
        <taxon>Actinomycetes</taxon>
        <taxon>Mycobacteriales</taxon>
        <taxon>Corynebacteriaceae</taxon>
        <taxon>Corynebacterium</taxon>
    </lineage>
</organism>
<protein>
    <recommendedName>
        <fullName evidence="3">Head-to-tail stopper</fullName>
    </recommendedName>
</protein>
<accession>A0ABT3WVN5</accession>
<reference evidence="1" key="1">
    <citation type="submission" date="2022-11" db="EMBL/GenBank/DDBJ databases">
        <title>Corynebacterium sp. isolated from Penguins.</title>
        <authorList>
            <person name="Sedlar K."/>
            <person name="Svec P."/>
        </authorList>
    </citation>
    <scope>NUCLEOTIDE SEQUENCE</scope>
    <source>
        <strain evidence="1">P7003</strain>
    </source>
</reference>
<dbReference type="Proteomes" id="UP001081709">
    <property type="component" value="Unassembled WGS sequence"/>
</dbReference>
<dbReference type="RefSeq" id="WP_248086478.1">
    <property type="nucleotide sequence ID" value="NZ_JALNJC010000012.1"/>
</dbReference>
<keyword evidence="2" id="KW-1185">Reference proteome</keyword>
<evidence type="ECO:0000313" key="1">
    <source>
        <dbReference type="EMBL" id="MCX7445823.1"/>
    </source>
</evidence>
<evidence type="ECO:0008006" key="3">
    <source>
        <dbReference type="Google" id="ProtNLM"/>
    </source>
</evidence>
<comment type="caution">
    <text evidence="1">The sequence shown here is derived from an EMBL/GenBank/DDBJ whole genome shotgun (WGS) entry which is preliminary data.</text>
</comment>
<proteinExistence type="predicted"/>
<dbReference type="EMBL" id="JAPMKV010000010">
    <property type="protein sequence ID" value="MCX7445823.1"/>
    <property type="molecule type" value="Genomic_DNA"/>
</dbReference>
<sequence>MTEQIKVVGEPVYNESGFLVADPVDRVIDGVSVWPRGSSRVDDRDVDGFADELEIAVPAGHGLSEGDEVIVRGHAYTVQFRPFDWAQGRRPVNPRHRPRTVLVATRKEG</sequence>